<keyword evidence="2" id="KW-0472">Membrane</keyword>
<proteinExistence type="predicted"/>
<evidence type="ECO:0000256" key="2">
    <source>
        <dbReference type="SAM" id="Phobius"/>
    </source>
</evidence>
<dbReference type="EMBL" id="FOLM01000010">
    <property type="protein sequence ID" value="SFD12565.1"/>
    <property type="molecule type" value="Genomic_DNA"/>
</dbReference>
<keyword evidence="2" id="KW-1133">Transmembrane helix</keyword>
<evidence type="ECO:0000313" key="4">
    <source>
        <dbReference type="Proteomes" id="UP000199207"/>
    </source>
</evidence>
<feature type="compositionally biased region" description="Basic and acidic residues" evidence="1">
    <location>
        <begin position="191"/>
        <end position="211"/>
    </location>
</feature>
<accession>A0A1I1PS35</accession>
<feature type="region of interest" description="Disordered" evidence="1">
    <location>
        <begin position="167"/>
        <end position="244"/>
    </location>
</feature>
<evidence type="ECO:0000313" key="3">
    <source>
        <dbReference type="EMBL" id="SFD12565.1"/>
    </source>
</evidence>
<keyword evidence="2" id="KW-0812">Transmembrane</keyword>
<organism evidence="3 4">
    <name type="scientific">Streptomyces aidingensis</name>
    <dbReference type="NCBI Taxonomy" id="910347"/>
    <lineage>
        <taxon>Bacteria</taxon>
        <taxon>Bacillati</taxon>
        <taxon>Actinomycetota</taxon>
        <taxon>Actinomycetes</taxon>
        <taxon>Kitasatosporales</taxon>
        <taxon>Streptomycetaceae</taxon>
        <taxon>Streptomyces</taxon>
    </lineage>
</organism>
<dbReference type="STRING" id="910347.SAMN05421773_11016"/>
<dbReference type="RefSeq" id="WP_245834249.1">
    <property type="nucleotide sequence ID" value="NZ_FOLM01000010.1"/>
</dbReference>
<protein>
    <recommendedName>
        <fullName evidence="5">DUF2637 domain-containing protein</fullName>
    </recommendedName>
</protein>
<feature type="compositionally biased region" description="Low complexity" evidence="1">
    <location>
        <begin position="219"/>
        <end position="244"/>
    </location>
</feature>
<evidence type="ECO:0008006" key="5">
    <source>
        <dbReference type="Google" id="ProtNLM"/>
    </source>
</evidence>
<feature type="transmembrane region" description="Helical" evidence="2">
    <location>
        <begin position="32"/>
        <end position="49"/>
    </location>
</feature>
<gene>
    <name evidence="3" type="ORF">SAMN05421773_11016</name>
</gene>
<name>A0A1I1PS35_9ACTN</name>
<sequence length="244" mass="24806">MKGRDWLGWAALGAAIVVTASAEYQLARACGFGPIVAAGVPAALDIYAVRALRAHRDVFAVVLAMIGVNAAAHLVAAGLIPVTWHLVTAVSAIAPLVLWRVHALREVPAGTGGRPVSEPAEPVAVPVVPPGARLLPVVPPAGAPAVRLERAQAPVLGEFSPLPELPPAFGGTALGQAVSRPPVPAGTGAEPRPEPAEPRPEPRPEPAEPRRVPGPPISSPSRARTPASAPTSSAPGTGSPRSRN</sequence>
<keyword evidence="4" id="KW-1185">Reference proteome</keyword>
<reference evidence="3 4" key="1">
    <citation type="submission" date="2016-10" db="EMBL/GenBank/DDBJ databases">
        <authorList>
            <person name="de Groot N.N."/>
        </authorList>
    </citation>
    <scope>NUCLEOTIDE SEQUENCE [LARGE SCALE GENOMIC DNA]</scope>
    <source>
        <strain evidence="3 4">CGMCC 4.5739</strain>
    </source>
</reference>
<feature type="transmembrane region" description="Helical" evidence="2">
    <location>
        <begin position="58"/>
        <end position="76"/>
    </location>
</feature>
<evidence type="ECO:0000256" key="1">
    <source>
        <dbReference type="SAM" id="MobiDB-lite"/>
    </source>
</evidence>
<dbReference type="AlphaFoldDB" id="A0A1I1PS35"/>
<feature type="transmembrane region" description="Helical" evidence="2">
    <location>
        <begin position="82"/>
        <end position="99"/>
    </location>
</feature>
<dbReference type="Proteomes" id="UP000199207">
    <property type="component" value="Unassembled WGS sequence"/>
</dbReference>